<feature type="domain" description="Sulfotransferase" evidence="4">
    <location>
        <begin position="11"/>
        <end position="176"/>
    </location>
</feature>
<dbReference type="InterPro" id="IPR027417">
    <property type="entry name" value="P-loop_NTPase"/>
</dbReference>
<evidence type="ECO:0000259" key="4">
    <source>
        <dbReference type="Pfam" id="PF00685"/>
    </source>
</evidence>
<evidence type="ECO:0000313" key="6">
    <source>
        <dbReference type="Proteomes" id="UP000436088"/>
    </source>
</evidence>
<dbReference type="GO" id="GO:0008146">
    <property type="term" value="F:sulfotransferase activity"/>
    <property type="evidence" value="ECO:0007669"/>
    <property type="project" value="InterPro"/>
</dbReference>
<dbReference type="Proteomes" id="UP000436088">
    <property type="component" value="Unassembled WGS sequence"/>
</dbReference>
<dbReference type="AlphaFoldDB" id="A0A6A3BMD0"/>
<accession>A0A6A3BMD0</accession>
<evidence type="ECO:0000256" key="3">
    <source>
        <dbReference type="RuleBase" id="RU361155"/>
    </source>
</evidence>
<sequence length="180" mass="20463">MSAQQQFQAQPTDIILSSAPKAGTTWLKSLLFATITRASYDDSTSPLFSKSSHECVPFMELDHAHFHTHRDLGVPVLSTHLPYSSLPKSVVDCGCKIVYVCRDPKDLFVSLYHFVVRFLGTQNTQLVGLDEALELLCKGECFYGPYWEHVLGYWKASQEHPDKILFFKYEAMMDDTVFIC</sequence>
<dbReference type="InterPro" id="IPR000863">
    <property type="entry name" value="Sulfotransferase_dom"/>
</dbReference>
<protein>
    <recommendedName>
        <fullName evidence="3">Sulfotransferase</fullName>
        <ecNumber evidence="3">2.8.2.-</ecNumber>
    </recommendedName>
</protein>
<comment type="similarity">
    <text evidence="1 3">Belongs to the sulfotransferase 1 family.</text>
</comment>
<evidence type="ECO:0000256" key="2">
    <source>
        <dbReference type="ARBA" id="ARBA00022679"/>
    </source>
</evidence>
<dbReference type="Gene3D" id="3.40.50.300">
    <property type="entry name" value="P-loop containing nucleotide triphosphate hydrolases"/>
    <property type="match status" value="1"/>
</dbReference>
<dbReference type="SUPFAM" id="SSF52540">
    <property type="entry name" value="P-loop containing nucleoside triphosphate hydrolases"/>
    <property type="match status" value="1"/>
</dbReference>
<proteinExistence type="inferred from homology"/>
<keyword evidence="2 3" id="KW-0808">Transferase</keyword>
<comment type="caution">
    <text evidence="5">The sequence shown here is derived from an EMBL/GenBank/DDBJ whole genome shotgun (WGS) entry which is preliminary data.</text>
</comment>
<evidence type="ECO:0000256" key="1">
    <source>
        <dbReference type="ARBA" id="ARBA00005771"/>
    </source>
</evidence>
<gene>
    <name evidence="5" type="ORF">F3Y22_tig00110156pilonHSYRG00183</name>
</gene>
<organism evidence="5 6">
    <name type="scientific">Hibiscus syriacus</name>
    <name type="common">Rose of Sharon</name>
    <dbReference type="NCBI Taxonomy" id="106335"/>
    <lineage>
        <taxon>Eukaryota</taxon>
        <taxon>Viridiplantae</taxon>
        <taxon>Streptophyta</taxon>
        <taxon>Embryophyta</taxon>
        <taxon>Tracheophyta</taxon>
        <taxon>Spermatophyta</taxon>
        <taxon>Magnoliopsida</taxon>
        <taxon>eudicotyledons</taxon>
        <taxon>Gunneridae</taxon>
        <taxon>Pentapetalae</taxon>
        <taxon>rosids</taxon>
        <taxon>malvids</taxon>
        <taxon>Malvales</taxon>
        <taxon>Malvaceae</taxon>
        <taxon>Malvoideae</taxon>
        <taxon>Hibiscus</taxon>
    </lineage>
</organism>
<dbReference type="EC" id="2.8.2.-" evidence="3"/>
<dbReference type="Pfam" id="PF00685">
    <property type="entry name" value="Sulfotransfer_1"/>
    <property type="match status" value="1"/>
</dbReference>
<dbReference type="EMBL" id="VEPZ02000855">
    <property type="protein sequence ID" value="KAE8716009.1"/>
    <property type="molecule type" value="Genomic_DNA"/>
</dbReference>
<keyword evidence="6" id="KW-1185">Reference proteome</keyword>
<dbReference type="PANTHER" id="PTHR11783">
    <property type="entry name" value="SULFOTRANSFERASE SULT"/>
    <property type="match status" value="1"/>
</dbReference>
<evidence type="ECO:0000313" key="5">
    <source>
        <dbReference type="EMBL" id="KAE8716009.1"/>
    </source>
</evidence>
<reference evidence="5" key="1">
    <citation type="submission" date="2019-09" db="EMBL/GenBank/DDBJ databases">
        <title>Draft genome information of white flower Hibiscus syriacus.</title>
        <authorList>
            <person name="Kim Y.-M."/>
        </authorList>
    </citation>
    <scope>NUCLEOTIDE SEQUENCE [LARGE SCALE GENOMIC DNA]</scope>
    <source>
        <strain evidence="5">YM2019G1</strain>
    </source>
</reference>
<name>A0A6A3BMD0_HIBSY</name>